<organism evidence="3">
    <name type="scientific">viral metagenome</name>
    <dbReference type="NCBI Taxonomy" id="1070528"/>
    <lineage>
        <taxon>unclassified sequences</taxon>
        <taxon>metagenomes</taxon>
        <taxon>organismal metagenomes</taxon>
    </lineage>
</organism>
<feature type="region of interest" description="Disordered" evidence="1">
    <location>
        <begin position="60"/>
        <end position="81"/>
    </location>
</feature>
<feature type="transmembrane region" description="Helical" evidence="2">
    <location>
        <begin position="36"/>
        <end position="55"/>
    </location>
</feature>
<evidence type="ECO:0000313" key="3">
    <source>
        <dbReference type="EMBL" id="QHS90235.1"/>
    </source>
</evidence>
<evidence type="ECO:0000256" key="2">
    <source>
        <dbReference type="SAM" id="Phobius"/>
    </source>
</evidence>
<keyword evidence="2" id="KW-1133">Transmembrane helix</keyword>
<feature type="transmembrane region" description="Helical" evidence="2">
    <location>
        <begin position="6"/>
        <end position="24"/>
    </location>
</feature>
<keyword evidence="2" id="KW-0472">Membrane</keyword>
<reference evidence="3" key="1">
    <citation type="journal article" date="2020" name="Nature">
        <title>Giant virus diversity and host interactions through global metagenomics.</title>
        <authorList>
            <person name="Schulz F."/>
            <person name="Roux S."/>
            <person name="Paez-Espino D."/>
            <person name="Jungbluth S."/>
            <person name="Walsh D.A."/>
            <person name="Denef V.J."/>
            <person name="McMahon K.D."/>
            <person name="Konstantinidis K.T."/>
            <person name="Eloe-Fadrosh E.A."/>
            <person name="Kyrpides N.C."/>
            <person name="Woyke T."/>
        </authorList>
    </citation>
    <scope>NUCLEOTIDE SEQUENCE</scope>
    <source>
        <strain evidence="3">GVMAG-M-3300010160-60</strain>
    </source>
</reference>
<keyword evidence="2" id="KW-0812">Transmembrane</keyword>
<protein>
    <submittedName>
        <fullName evidence="3">Uncharacterized protein</fullName>
    </submittedName>
</protein>
<accession>A0A6C0BD77</accession>
<name>A0A6C0BD77_9ZZZZ</name>
<dbReference type="AlphaFoldDB" id="A0A6C0BD77"/>
<proteinExistence type="predicted"/>
<dbReference type="EMBL" id="MN739130">
    <property type="protein sequence ID" value="QHS90235.1"/>
    <property type="molecule type" value="Genomic_DNA"/>
</dbReference>
<sequence>MEWSVIIIICIVILAIIVLLDIFVPSFRENIGKTIGIEFGVIIFVVIIFVLYKLFNNQQNTNSTRDFKPRDSQTGIGNGLLINKRPSKDLYSILYDDSPPKD</sequence>
<evidence type="ECO:0000256" key="1">
    <source>
        <dbReference type="SAM" id="MobiDB-lite"/>
    </source>
</evidence>